<proteinExistence type="predicted"/>
<dbReference type="RefSeq" id="WP_200339948.1">
    <property type="nucleotide sequence ID" value="NZ_NRRL01000012.1"/>
</dbReference>
<dbReference type="InterPro" id="IPR003825">
    <property type="entry name" value="Colicin-V_CvpA"/>
</dbReference>
<dbReference type="PANTHER" id="PTHR36926">
    <property type="entry name" value="COLICIN V PRODUCTION PROTEIN"/>
    <property type="match status" value="1"/>
</dbReference>
<feature type="compositionally biased region" description="Basic and acidic residues" evidence="5">
    <location>
        <begin position="178"/>
        <end position="199"/>
    </location>
</feature>
<evidence type="ECO:0000256" key="1">
    <source>
        <dbReference type="ARBA" id="ARBA00004141"/>
    </source>
</evidence>
<protein>
    <recommendedName>
        <fullName evidence="9">Colicin V synthesis protein</fullName>
    </recommendedName>
</protein>
<evidence type="ECO:0000256" key="2">
    <source>
        <dbReference type="ARBA" id="ARBA00022692"/>
    </source>
</evidence>
<keyword evidence="3 6" id="KW-1133">Transmembrane helix</keyword>
<dbReference type="Pfam" id="PF02674">
    <property type="entry name" value="Colicin_V"/>
    <property type="match status" value="1"/>
</dbReference>
<reference evidence="7 8" key="1">
    <citation type="journal article" date="2020" name="Microorganisms">
        <title>Osmotic Adaptation and Compatible Solute Biosynthesis of Phototrophic Bacteria as Revealed from Genome Analyses.</title>
        <authorList>
            <person name="Imhoff J.F."/>
            <person name="Rahn T."/>
            <person name="Kunzel S."/>
            <person name="Keller A."/>
            <person name="Neulinger S.C."/>
        </authorList>
    </citation>
    <scope>NUCLEOTIDE SEQUENCE [LARGE SCALE GENOMIC DNA]</scope>
    <source>
        <strain evidence="7 8">DSM 9895</strain>
    </source>
</reference>
<comment type="subcellular location">
    <subcellularLocation>
        <location evidence="1">Membrane</location>
        <topology evidence="1">Multi-pass membrane protein</topology>
    </subcellularLocation>
</comment>
<keyword evidence="2 6" id="KW-0812">Transmembrane</keyword>
<sequence>MADLPINFIDIAVLAVLLLSAALAFMRGCVHEVLSVGAWVGAGLATLYGFESAQPFARQVIAIDLLADIVAGVVIFVVTLIVLSIVSRIFSNRVRESSLGALDRSLGLVFGLARGVLLVAVAWMLMTWALPNADERPSYLREAKSARLVAATASALENALPPALRSQGRSAAGQAKQGARDAQRAKDAYDALSRPKTEAQDPNGEPGYNDEQRQDLDRLIENQAPESGSGGQ</sequence>
<accession>A0ABS1DBN3</accession>
<feature type="region of interest" description="Disordered" evidence="5">
    <location>
        <begin position="164"/>
        <end position="232"/>
    </location>
</feature>
<evidence type="ECO:0000256" key="4">
    <source>
        <dbReference type="ARBA" id="ARBA00023136"/>
    </source>
</evidence>
<feature type="transmembrane region" description="Helical" evidence="6">
    <location>
        <begin position="62"/>
        <end position="86"/>
    </location>
</feature>
<feature type="transmembrane region" description="Helical" evidence="6">
    <location>
        <begin position="106"/>
        <end position="130"/>
    </location>
</feature>
<evidence type="ECO:0000313" key="7">
    <source>
        <dbReference type="EMBL" id="MBK1667785.1"/>
    </source>
</evidence>
<comment type="caution">
    <text evidence="7">The sequence shown here is derived from an EMBL/GenBank/DDBJ whole genome shotgun (WGS) entry which is preliminary data.</text>
</comment>
<gene>
    <name evidence="7" type="ORF">CKO28_07025</name>
</gene>
<dbReference type="InterPro" id="IPR052719">
    <property type="entry name" value="CvpA-like"/>
</dbReference>
<evidence type="ECO:0000256" key="5">
    <source>
        <dbReference type="SAM" id="MobiDB-lite"/>
    </source>
</evidence>
<keyword evidence="8" id="KW-1185">Reference proteome</keyword>
<keyword evidence="4 6" id="KW-0472">Membrane</keyword>
<evidence type="ECO:0000256" key="6">
    <source>
        <dbReference type="SAM" id="Phobius"/>
    </source>
</evidence>
<feature type="transmembrane region" description="Helical" evidence="6">
    <location>
        <begin position="6"/>
        <end position="26"/>
    </location>
</feature>
<name>A0ABS1DBN3_9PROT</name>
<dbReference type="EMBL" id="NRRL01000012">
    <property type="protein sequence ID" value="MBK1667785.1"/>
    <property type="molecule type" value="Genomic_DNA"/>
</dbReference>
<feature type="transmembrane region" description="Helical" evidence="6">
    <location>
        <begin position="33"/>
        <end position="50"/>
    </location>
</feature>
<feature type="compositionally biased region" description="Basic and acidic residues" evidence="5">
    <location>
        <begin position="210"/>
        <end position="220"/>
    </location>
</feature>
<evidence type="ECO:0000313" key="8">
    <source>
        <dbReference type="Proteomes" id="UP001296873"/>
    </source>
</evidence>
<dbReference type="PANTHER" id="PTHR36926:SF1">
    <property type="entry name" value="COLICIN V PRODUCTION PROTEIN"/>
    <property type="match status" value="1"/>
</dbReference>
<organism evidence="7 8">
    <name type="scientific">Rhodovibrio sodomensis</name>
    <dbReference type="NCBI Taxonomy" id="1088"/>
    <lineage>
        <taxon>Bacteria</taxon>
        <taxon>Pseudomonadati</taxon>
        <taxon>Pseudomonadota</taxon>
        <taxon>Alphaproteobacteria</taxon>
        <taxon>Rhodospirillales</taxon>
        <taxon>Rhodovibrionaceae</taxon>
        <taxon>Rhodovibrio</taxon>
    </lineage>
</organism>
<evidence type="ECO:0008006" key="9">
    <source>
        <dbReference type="Google" id="ProtNLM"/>
    </source>
</evidence>
<evidence type="ECO:0000256" key="3">
    <source>
        <dbReference type="ARBA" id="ARBA00022989"/>
    </source>
</evidence>
<dbReference type="Proteomes" id="UP001296873">
    <property type="component" value="Unassembled WGS sequence"/>
</dbReference>